<dbReference type="Gene3D" id="2.60.40.1180">
    <property type="entry name" value="Golgi alpha-mannosidase II"/>
    <property type="match status" value="1"/>
</dbReference>
<keyword evidence="5" id="KW-0326">Glycosidase</keyword>
<comment type="caution">
    <text evidence="9">The sequence shown here is derived from an EMBL/GenBank/DDBJ whole genome shotgun (WGS) entry which is preliminary data.</text>
</comment>
<dbReference type="InterPro" id="IPR013780">
    <property type="entry name" value="Glyco_hydro_b"/>
</dbReference>
<dbReference type="OrthoDB" id="57532at2"/>
<name>A0A495J801_9SPHI</name>
<comment type="subunit">
    <text evidence="2">Monomer.</text>
</comment>
<evidence type="ECO:0000256" key="3">
    <source>
        <dbReference type="ARBA" id="ARBA00022801"/>
    </source>
</evidence>
<dbReference type="PANTHER" id="PTHR35803:SF2">
    <property type="entry name" value="RETAINING ALPHA-GALACTOSIDASE"/>
    <property type="match status" value="1"/>
</dbReference>
<evidence type="ECO:0000313" key="9">
    <source>
        <dbReference type="EMBL" id="RKR85116.1"/>
    </source>
</evidence>
<feature type="domain" description="Glycosyl-hydrolase 97 catalytic" evidence="6">
    <location>
        <begin position="305"/>
        <end position="438"/>
    </location>
</feature>
<evidence type="ECO:0000259" key="6">
    <source>
        <dbReference type="Pfam" id="PF10566"/>
    </source>
</evidence>
<accession>A0A495J801</accession>
<dbReference type="Pfam" id="PF14509">
    <property type="entry name" value="GH97_C"/>
    <property type="match status" value="1"/>
</dbReference>
<dbReference type="EMBL" id="RBKU01000001">
    <property type="protein sequence ID" value="RKR85116.1"/>
    <property type="molecule type" value="Genomic_DNA"/>
</dbReference>
<evidence type="ECO:0000256" key="4">
    <source>
        <dbReference type="ARBA" id="ARBA00022837"/>
    </source>
</evidence>
<dbReference type="AlphaFoldDB" id="A0A495J801"/>
<keyword evidence="10" id="KW-1185">Reference proteome</keyword>
<dbReference type="InterPro" id="IPR014718">
    <property type="entry name" value="GH-type_carb-bd"/>
</dbReference>
<organism evidence="9 10">
    <name type="scientific">Mucilaginibacter gracilis</name>
    <dbReference type="NCBI Taxonomy" id="423350"/>
    <lineage>
        <taxon>Bacteria</taxon>
        <taxon>Pseudomonadati</taxon>
        <taxon>Bacteroidota</taxon>
        <taxon>Sphingobacteriia</taxon>
        <taxon>Sphingobacteriales</taxon>
        <taxon>Sphingobacteriaceae</taxon>
        <taxon>Mucilaginibacter</taxon>
    </lineage>
</organism>
<dbReference type="GO" id="GO:0016798">
    <property type="term" value="F:hydrolase activity, acting on glycosyl bonds"/>
    <property type="evidence" value="ECO:0007669"/>
    <property type="project" value="UniProtKB-KW"/>
</dbReference>
<dbReference type="InterPro" id="IPR013785">
    <property type="entry name" value="Aldolase_TIM"/>
</dbReference>
<protein>
    <submittedName>
        <fullName evidence="9">Alpha-glucosidase</fullName>
    </submittedName>
</protein>
<keyword evidence="4" id="KW-0106">Calcium</keyword>
<comment type="cofactor">
    <cofactor evidence="1">
        <name>Ca(2+)</name>
        <dbReference type="ChEBI" id="CHEBI:29108"/>
    </cofactor>
</comment>
<keyword evidence="3" id="KW-0378">Hydrolase</keyword>
<dbReference type="GO" id="GO:0030246">
    <property type="term" value="F:carbohydrate binding"/>
    <property type="evidence" value="ECO:0007669"/>
    <property type="project" value="InterPro"/>
</dbReference>
<sequence length="620" mass="70014">MKYLNFFAFLLLLTSAKYSYCQKQSVVFSSPNKRLMLTVNTADKKLAYSVKLGNTTIIKSSALGLVVDSTNLGDNARITGAAVLSKINEDYAIIGNHTVAHNRANEAEIPVTAWGKKFSLIVRVYDDGVAIRYTLPANAKRIDSEHTAWTLPDNIAKIAWADYSQSYEGLNYVTPLDKVTEGKTIMGPITFQTNGYYVSISEADCENFPDMAFMRTGNVLSVNYPFAKKGWEIKPATAVLKGTYKGKPVSPWRTTLVAGSLNQLVNSDLITNLCPPPAKGSDFSWVKPGRSLWQWWSVGEPKLDDQKKWYDAAAKLKWEYYLVDDGWRNWKQDGKDQWQLLKEVIDYGKTVGVKSIVWVDSKEFRKAPERRAYLQKVKALGADGIKIDFIPDATAEIMQWYAETQKECADLHLLLNFHGSVKPTGLRRTFPNDITREAIRGNEYHMTRYSRVMPPQHDVTVPFTRLLTGPADFTSVILNPKELTSTKFTWPHEFAQTIVYLSPITHFADQYQFYLDSPLFDLFQQIPTTWDETRVLSCTSLGDIAAFARRKGNTWWIGVMNGATEQEVKIPLNFLTKPTKASLVYDGETNTSVDRKEQVVSNKDVLTIKLRPSGGFVAKM</sequence>
<dbReference type="SUPFAM" id="SSF51445">
    <property type="entry name" value="(Trans)glycosidases"/>
    <property type="match status" value="1"/>
</dbReference>
<dbReference type="Pfam" id="PF14508">
    <property type="entry name" value="GH97_N"/>
    <property type="match status" value="1"/>
</dbReference>
<feature type="domain" description="Glycosyl-hydrolase 97 N-terminal" evidence="7">
    <location>
        <begin position="29"/>
        <end position="276"/>
    </location>
</feature>
<dbReference type="Gene3D" id="3.20.20.70">
    <property type="entry name" value="Aldolase class I"/>
    <property type="match status" value="1"/>
</dbReference>
<dbReference type="Gene3D" id="2.70.98.10">
    <property type="match status" value="1"/>
</dbReference>
<dbReference type="InterPro" id="IPR052720">
    <property type="entry name" value="Glycosyl_hydrolase_97"/>
</dbReference>
<proteinExistence type="predicted"/>
<dbReference type="InterPro" id="IPR017853">
    <property type="entry name" value="GH"/>
</dbReference>
<evidence type="ECO:0000259" key="8">
    <source>
        <dbReference type="Pfam" id="PF14509"/>
    </source>
</evidence>
<dbReference type="RefSeq" id="WP_121201193.1">
    <property type="nucleotide sequence ID" value="NZ_RBKU01000001.1"/>
</dbReference>
<evidence type="ECO:0000259" key="7">
    <source>
        <dbReference type="Pfam" id="PF14508"/>
    </source>
</evidence>
<evidence type="ECO:0000313" key="10">
    <source>
        <dbReference type="Proteomes" id="UP000268007"/>
    </source>
</evidence>
<dbReference type="Proteomes" id="UP000268007">
    <property type="component" value="Unassembled WGS sequence"/>
</dbReference>
<evidence type="ECO:0000256" key="1">
    <source>
        <dbReference type="ARBA" id="ARBA00001913"/>
    </source>
</evidence>
<evidence type="ECO:0000256" key="5">
    <source>
        <dbReference type="ARBA" id="ARBA00023295"/>
    </source>
</evidence>
<reference evidence="9 10" key="1">
    <citation type="submission" date="2018-10" db="EMBL/GenBank/DDBJ databases">
        <title>Genomic Encyclopedia of Archaeal and Bacterial Type Strains, Phase II (KMG-II): from individual species to whole genera.</title>
        <authorList>
            <person name="Goeker M."/>
        </authorList>
    </citation>
    <scope>NUCLEOTIDE SEQUENCE [LARGE SCALE GENOMIC DNA]</scope>
    <source>
        <strain evidence="9 10">DSM 18602</strain>
    </source>
</reference>
<dbReference type="Pfam" id="PF10566">
    <property type="entry name" value="Glyco_hydro_97"/>
    <property type="match status" value="1"/>
</dbReference>
<dbReference type="InterPro" id="IPR029483">
    <property type="entry name" value="GH97_C"/>
</dbReference>
<evidence type="ECO:0000256" key="2">
    <source>
        <dbReference type="ARBA" id="ARBA00011245"/>
    </source>
</evidence>
<dbReference type="PANTHER" id="PTHR35803">
    <property type="entry name" value="GLUCAN 1,4-ALPHA-GLUCOSIDASE SUSB-RELATED"/>
    <property type="match status" value="1"/>
</dbReference>
<dbReference type="InterPro" id="IPR029486">
    <property type="entry name" value="GH97_N"/>
</dbReference>
<gene>
    <name evidence="9" type="ORF">BDD43_5374</name>
</gene>
<feature type="domain" description="Glycosyl-hydrolase 97 C-terminal oligomerisation" evidence="8">
    <location>
        <begin position="529"/>
        <end position="619"/>
    </location>
</feature>
<dbReference type="InterPro" id="IPR019563">
    <property type="entry name" value="GH97_catalytic"/>
</dbReference>